<proteinExistence type="predicted"/>
<dbReference type="EMBL" id="CAMAPF010001093">
    <property type="protein sequence ID" value="CAH9146106.1"/>
    <property type="molecule type" value="Genomic_DNA"/>
</dbReference>
<protein>
    <submittedName>
        <fullName evidence="1">Uncharacterized protein</fullName>
    </submittedName>
</protein>
<dbReference type="AlphaFoldDB" id="A0AAV0GFE0"/>
<gene>
    <name evidence="1" type="ORF">CEPIT_LOCUS42732</name>
</gene>
<name>A0AAV0GFE0_9ASTE</name>
<keyword evidence="2" id="KW-1185">Reference proteome</keyword>
<evidence type="ECO:0000313" key="1">
    <source>
        <dbReference type="EMBL" id="CAH9146106.1"/>
    </source>
</evidence>
<accession>A0AAV0GFE0</accession>
<reference evidence="1" key="1">
    <citation type="submission" date="2022-07" db="EMBL/GenBank/DDBJ databases">
        <authorList>
            <person name="Macas J."/>
            <person name="Novak P."/>
            <person name="Neumann P."/>
        </authorList>
    </citation>
    <scope>NUCLEOTIDE SEQUENCE</scope>
</reference>
<comment type="caution">
    <text evidence="1">The sequence shown here is derived from an EMBL/GenBank/DDBJ whole genome shotgun (WGS) entry which is preliminary data.</text>
</comment>
<organism evidence="1 2">
    <name type="scientific">Cuscuta epithymum</name>
    <dbReference type="NCBI Taxonomy" id="186058"/>
    <lineage>
        <taxon>Eukaryota</taxon>
        <taxon>Viridiplantae</taxon>
        <taxon>Streptophyta</taxon>
        <taxon>Embryophyta</taxon>
        <taxon>Tracheophyta</taxon>
        <taxon>Spermatophyta</taxon>
        <taxon>Magnoliopsida</taxon>
        <taxon>eudicotyledons</taxon>
        <taxon>Gunneridae</taxon>
        <taxon>Pentapetalae</taxon>
        <taxon>asterids</taxon>
        <taxon>lamiids</taxon>
        <taxon>Solanales</taxon>
        <taxon>Convolvulaceae</taxon>
        <taxon>Cuscuteae</taxon>
        <taxon>Cuscuta</taxon>
        <taxon>Cuscuta subgen. Cuscuta</taxon>
    </lineage>
</organism>
<dbReference type="Proteomes" id="UP001152523">
    <property type="component" value="Unassembled WGS sequence"/>
</dbReference>
<evidence type="ECO:0000313" key="2">
    <source>
        <dbReference type="Proteomes" id="UP001152523"/>
    </source>
</evidence>
<sequence length="217" mass="24315">MVAPQTICCGYCCIQYFSQNSIQQYCTRMKIYRKEYREWKTGKDFFCIDVEVDRPPPEPPPIQEDDIGWIAFFPVASQTGTISTLGSLPVVGKFGKFNNSFSVAGQAEPISSSMSRHTVVRVYIVARCAQVSINLTICDQATAGPQVLEEEANINFLTRKLSRWFNLSQLIIIYLLKLLLQPPLLGGHLRITLLLTSGPTRLFGLKVIGICICKKVC</sequence>